<sequence>MWTLQQFEEIFDRYQSSGLRIKEFCRNESIVESRFYYWQKRLQEHNYRTARESGFVPIVFTGSNSLPANKAVHQKPIPVHVDPIPGNFLEIVYPNGVKVRVPIGTDPTQLRSLILLTQ</sequence>
<organism evidence="1 2">
    <name type="scientific">Proteiniphilum saccharofermentans</name>
    <dbReference type="NCBI Taxonomy" id="1642647"/>
    <lineage>
        <taxon>Bacteria</taxon>
        <taxon>Pseudomonadati</taxon>
        <taxon>Bacteroidota</taxon>
        <taxon>Bacteroidia</taxon>
        <taxon>Bacteroidales</taxon>
        <taxon>Dysgonomonadaceae</taxon>
        <taxon>Proteiniphilum</taxon>
    </lineage>
</organism>
<evidence type="ECO:0000313" key="2">
    <source>
        <dbReference type="Proteomes" id="UP000187464"/>
    </source>
</evidence>
<dbReference type="KEGG" id="psac:PSM36_1377"/>
<accession>A0A1R3T2E9</accession>
<dbReference type="RefSeq" id="WP_076930054.1">
    <property type="nucleotide sequence ID" value="NZ_LT605205.1"/>
</dbReference>
<evidence type="ECO:0008006" key="3">
    <source>
        <dbReference type="Google" id="ProtNLM"/>
    </source>
</evidence>
<dbReference type="Proteomes" id="UP000187464">
    <property type="component" value="Chromosome I"/>
</dbReference>
<name>A0A1R3T2E9_9BACT</name>
<dbReference type="EMBL" id="LT605205">
    <property type="protein sequence ID" value="SCD20199.1"/>
    <property type="molecule type" value="Genomic_DNA"/>
</dbReference>
<protein>
    <recommendedName>
        <fullName evidence="3">Transposase</fullName>
    </recommendedName>
</protein>
<gene>
    <name evidence="1" type="ORF">PSM36_1377</name>
</gene>
<keyword evidence="2" id="KW-1185">Reference proteome</keyword>
<reference evidence="1 2" key="1">
    <citation type="submission" date="2016-08" db="EMBL/GenBank/DDBJ databases">
        <authorList>
            <person name="Seilhamer J.J."/>
        </authorList>
    </citation>
    <scope>NUCLEOTIDE SEQUENCE [LARGE SCALE GENOMIC DNA]</scope>
    <source>
        <strain evidence="1">M3/6</strain>
    </source>
</reference>
<dbReference type="NCBIfam" id="NF047593">
    <property type="entry name" value="IS66_ISAeme5_TnpA"/>
    <property type="match status" value="1"/>
</dbReference>
<dbReference type="AlphaFoldDB" id="A0A1R3T2E9"/>
<evidence type="ECO:0000313" key="1">
    <source>
        <dbReference type="EMBL" id="SCD20199.1"/>
    </source>
</evidence>
<dbReference type="STRING" id="1642647.PSM36_1377"/>
<proteinExistence type="predicted"/>